<name>A0ABQ7WF70_SOLTU</name>
<dbReference type="Proteomes" id="UP000826656">
    <property type="component" value="Unassembled WGS sequence"/>
</dbReference>
<dbReference type="InterPro" id="IPR001584">
    <property type="entry name" value="Integrase_cat-core"/>
</dbReference>
<keyword evidence="3" id="KW-1185">Reference proteome</keyword>
<dbReference type="InterPro" id="IPR036397">
    <property type="entry name" value="RNaseH_sf"/>
</dbReference>
<protein>
    <recommendedName>
        <fullName evidence="1">Integrase catalytic domain-containing protein</fullName>
    </recommendedName>
</protein>
<dbReference type="SUPFAM" id="SSF53098">
    <property type="entry name" value="Ribonuclease H-like"/>
    <property type="match status" value="1"/>
</dbReference>
<dbReference type="PROSITE" id="PS50994">
    <property type="entry name" value="INTEGRASE"/>
    <property type="match status" value="1"/>
</dbReference>
<gene>
    <name evidence="2" type="ORF">KY290_005181</name>
</gene>
<dbReference type="InterPro" id="IPR012337">
    <property type="entry name" value="RNaseH-like_sf"/>
</dbReference>
<dbReference type="EMBL" id="JAIVGD010000002">
    <property type="protein sequence ID" value="KAH0778754.1"/>
    <property type="molecule type" value="Genomic_DNA"/>
</dbReference>
<proteinExistence type="predicted"/>
<dbReference type="Gene3D" id="3.30.420.10">
    <property type="entry name" value="Ribonuclease H-like superfamily/Ribonuclease H"/>
    <property type="match status" value="1"/>
</dbReference>
<dbReference type="PANTHER" id="PTHR42648">
    <property type="entry name" value="TRANSPOSASE, PUTATIVE-RELATED"/>
    <property type="match status" value="1"/>
</dbReference>
<feature type="domain" description="Integrase catalytic" evidence="1">
    <location>
        <begin position="1"/>
        <end position="107"/>
    </location>
</feature>
<accession>A0ABQ7WF70</accession>
<sequence length="158" mass="17978">MHSDNSGEYCRSFDEYCKHQGIRHQKTPLKTSQLNGLAERMNMTLIERVRYLVSKAKLQNSFWGEALLTDACSKLDAKTRQCILIGYGLDKFGYMLYDPIEKKLLRSRDILFMESETIENISKVEKLESSNFDAIGHLDEVSNTSVHDGVGLDNHGDA</sequence>
<evidence type="ECO:0000313" key="3">
    <source>
        <dbReference type="Proteomes" id="UP000826656"/>
    </source>
</evidence>
<evidence type="ECO:0000259" key="1">
    <source>
        <dbReference type="PROSITE" id="PS50994"/>
    </source>
</evidence>
<dbReference type="PANTHER" id="PTHR42648:SF28">
    <property type="entry name" value="TRANSPOSON-ENCODED PROTEIN WITH RIBONUCLEASE H-LIKE AND RETROVIRUS ZINC FINGER-LIKE DOMAINS"/>
    <property type="match status" value="1"/>
</dbReference>
<evidence type="ECO:0000313" key="2">
    <source>
        <dbReference type="EMBL" id="KAH0778754.1"/>
    </source>
</evidence>
<dbReference type="Pfam" id="PF25597">
    <property type="entry name" value="SH3_retrovirus"/>
    <property type="match status" value="1"/>
</dbReference>
<comment type="caution">
    <text evidence="2">The sequence shown here is derived from an EMBL/GenBank/DDBJ whole genome shotgun (WGS) entry which is preliminary data.</text>
</comment>
<dbReference type="InterPro" id="IPR057670">
    <property type="entry name" value="SH3_retrovirus"/>
</dbReference>
<organism evidence="2 3">
    <name type="scientific">Solanum tuberosum</name>
    <name type="common">Potato</name>
    <dbReference type="NCBI Taxonomy" id="4113"/>
    <lineage>
        <taxon>Eukaryota</taxon>
        <taxon>Viridiplantae</taxon>
        <taxon>Streptophyta</taxon>
        <taxon>Embryophyta</taxon>
        <taxon>Tracheophyta</taxon>
        <taxon>Spermatophyta</taxon>
        <taxon>Magnoliopsida</taxon>
        <taxon>eudicotyledons</taxon>
        <taxon>Gunneridae</taxon>
        <taxon>Pentapetalae</taxon>
        <taxon>asterids</taxon>
        <taxon>lamiids</taxon>
        <taxon>Solanales</taxon>
        <taxon>Solanaceae</taxon>
        <taxon>Solanoideae</taxon>
        <taxon>Solaneae</taxon>
        <taxon>Solanum</taxon>
    </lineage>
</organism>
<reference evidence="2 3" key="1">
    <citation type="journal article" date="2021" name="bioRxiv">
        <title>Chromosome-scale and haplotype-resolved genome assembly of a tetraploid potato cultivar.</title>
        <authorList>
            <person name="Sun H."/>
            <person name="Jiao W.-B."/>
            <person name="Krause K."/>
            <person name="Campoy J.A."/>
            <person name="Goel M."/>
            <person name="Folz-Donahue K."/>
            <person name="Kukat C."/>
            <person name="Huettel B."/>
            <person name="Schneeberger K."/>
        </authorList>
    </citation>
    <scope>NUCLEOTIDE SEQUENCE [LARGE SCALE GENOMIC DNA]</scope>
    <source>
        <strain evidence="2">SolTubOtavaFocal</strain>
        <tissue evidence="2">Leaves</tissue>
    </source>
</reference>
<dbReference type="InterPro" id="IPR039537">
    <property type="entry name" value="Retrotran_Ty1/copia-like"/>
</dbReference>